<dbReference type="Pfam" id="PF10346">
    <property type="entry name" value="Con-6"/>
    <property type="match status" value="2"/>
</dbReference>
<feature type="compositionally biased region" description="Basic and acidic residues" evidence="1">
    <location>
        <begin position="41"/>
        <end position="53"/>
    </location>
</feature>
<gene>
    <name evidence="2" type="ORF">Aspvir_003470</name>
</gene>
<evidence type="ECO:0000256" key="1">
    <source>
        <dbReference type="SAM" id="MobiDB-lite"/>
    </source>
</evidence>
<keyword evidence="3" id="KW-1185">Reference proteome</keyword>
<evidence type="ECO:0008006" key="4">
    <source>
        <dbReference type="Google" id="ProtNLM"/>
    </source>
</evidence>
<dbReference type="InterPro" id="IPR052670">
    <property type="entry name" value="UPF0654_domain"/>
</dbReference>
<proteinExistence type="predicted"/>
<sequence length="107" mass="12017">MPRAQSRSRSRSREPSEGRDPENVMRGYKATLRNPNVSDQAKQHAQQELDRYESGQATSTSEDERHASNVKRGLKAATHNPNVTDMGKKQARDKLQAMGEQPDQPSD</sequence>
<evidence type="ECO:0000313" key="3">
    <source>
        <dbReference type="Proteomes" id="UP000710440"/>
    </source>
</evidence>
<feature type="compositionally biased region" description="Basic and acidic residues" evidence="1">
    <location>
        <begin position="11"/>
        <end position="23"/>
    </location>
</feature>
<dbReference type="InterPro" id="IPR018824">
    <property type="entry name" value="Conidiation-specific_6"/>
</dbReference>
<feature type="compositionally biased region" description="Basic residues" evidence="1">
    <location>
        <begin position="1"/>
        <end position="10"/>
    </location>
</feature>
<feature type="region of interest" description="Disordered" evidence="1">
    <location>
        <begin position="1"/>
        <end position="107"/>
    </location>
</feature>
<organism evidence="2 3">
    <name type="scientific">Aspergillus viridinutans</name>
    <dbReference type="NCBI Taxonomy" id="75553"/>
    <lineage>
        <taxon>Eukaryota</taxon>
        <taxon>Fungi</taxon>
        <taxon>Dikarya</taxon>
        <taxon>Ascomycota</taxon>
        <taxon>Pezizomycotina</taxon>
        <taxon>Eurotiomycetes</taxon>
        <taxon>Eurotiomycetidae</taxon>
        <taxon>Eurotiales</taxon>
        <taxon>Aspergillaceae</taxon>
        <taxon>Aspergillus</taxon>
        <taxon>Aspergillus subgen. Fumigati</taxon>
    </lineage>
</organism>
<dbReference type="EMBL" id="BOPL01000015">
    <property type="protein sequence ID" value="GIK07801.1"/>
    <property type="molecule type" value="Genomic_DNA"/>
</dbReference>
<dbReference type="OrthoDB" id="5419162at2759"/>
<accession>A0A9P3C9Q8</accession>
<feature type="compositionally biased region" description="Basic and acidic residues" evidence="1">
    <location>
        <begin position="86"/>
        <end position="95"/>
    </location>
</feature>
<dbReference type="PANTHER" id="PTHR36576">
    <property type="entry name" value="UPF0654 PROTEIN C11D3.01C-RELATED"/>
    <property type="match status" value="1"/>
</dbReference>
<dbReference type="RefSeq" id="XP_043130987.1">
    <property type="nucleotide sequence ID" value="XM_043275052.1"/>
</dbReference>
<dbReference type="GO" id="GO:0005737">
    <property type="term" value="C:cytoplasm"/>
    <property type="evidence" value="ECO:0007669"/>
    <property type="project" value="TreeGrafter"/>
</dbReference>
<reference evidence="2 3" key="1">
    <citation type="submission" date="2021-02" db="EMBL/GenBank/DDBJ databases">
        <title>Pan-genome distribution and transcriptional activeness of fungal secondary metabolism genes in Aspergillus section Fumigati.</title>
        <authorList>
            <person name="Takahashi H."/>
            <person name="Umemura M."/>
            <person name="Ninomiya A."/>
            <person name="Kusuya Y."/>
            <person name="Urayama S."/>
            <person name="Shimizu M."/>
            <person name="Watanabe A."/>
            <person name="Kamei K."/>
            <person name="Yaguchi T."/>
            <person name="Hagiwara D."/>
        </authorList>
    </citation>
    <scope>NUCLEOTIDE SEQUENCE [LARGE SCALE GENOMIC DNA]</scope>
    <source>
        <strain evidence="2 3">IFM 47045</strain>
    </source>
</reference>
<comment type="caution">
    <text evidence="2">The sequence shown here is derived from an EMBL/GenBank/DDBJ whole genome shotgun (WGS) entry which is preliminary data.</text>
</comment>
<protein>
    <recommendedName>
        <fullName evidence="4">Conidiation protein Con-6</fullName>
    </recommendedName>
</protein>
<dbReference type="GeneID" id="66931452"/>
<dbReference type="Proteomes" id="UP000710440">
    <property type="component" value="Unassembled WGS sequence"/>
</dbReference>
<evidence type="ECO:0000313" key="2">
    <source>
        <dbReference type="EMBL" id="GIK07801.1"/>
    </source>
</evidence>
<name>A0A9P3C9Q8_ASPVI</name>
<dbReference type="AlphaFoldDB" id="A0A9P3C9Q8"/>
<dbReference type="PANTHER" id="PTHR36576:SF2">
    <property type="entry name" value="PROTEIN CON-6, PUTATIVE (AFU_ORTHOLOGUE AFUA_4G03615)-RELATED"/>
    <property type="match status" value="1"/>
</dbReference>